<organism evidence="2">
    <name type="scientific">marine sediment metagenome</name>
    <dbReference type="NCBI Taxonomy" id="412755"/>
    <lineage>
        <taxon>unclassified sequences</taxon>
        <taxon>metagenomes</taxon>
        <taxon>ecological metagenomes</taxon>
    </lineage>
</organism>
<proteinExistence type="predicted"/>
<gene>
    <name evidence="2" type="ORF">S01H4_39703</name>
</gene>
<dbReference type="AlphaFoldDB" id="X1DYM9"/>
<dbReference type="InterPro" id="IPR036374">
    <property type="entry name" value="OxRdtase_Mopterin-bd_sf"/>
</dbReference>
<evidence type="ECO:0008006" key="3">
    <source>
        <dbReference type="Google" id="ProtNLM"/>
    </source>
</evidence>
<keyword evidence="1" id="KW-0812">Transmembrane</keyword>
<sequence>MKKRTILIVGLVVAVLVIVVGVTAYLNMGNFKEKKEMEKSAVILIKSGGKELARVDMEYIKGLGEEEFSVNLDTSETDPEEHLYTGIPMKNLFNAFDIDINKKSSVIAKAIDGYTIAFDIEEVLEEENIYIAYKMDGESLGSKIDGGSGPYQIIVRKDPFSQRWCKFSCTKLRIF</sequence>
<evidence type="ECO:0000256" key="1">
    <source>
        <dbReference type="SAM" id="Phobius"/>
    </source>
</evidence>
<protein>
    <recommendedName>
        <fullName evidence="3">Oxidoreductase molybdopterin-binding domain-containing protein</fullName>
    </recommendedName>
</protein>
<dbReference type="SUPFAM" id="SSF56524">
    <property type="entry name" value="Oxidoreductase molybdopterin-binding domain"/>
    <property type="match status" value="1"/>
</dbReference>
<feature type="transmembrane region" description="Helical" evidence="1">
    <location>
        <begin position="6"/>
        <end position="27"/>
    </location>
</feature>
<comment type="caution">
    <text evidence="2">The sequence shown here is derived from an EMBL/GenBank/DDBJ whole genome shotgun (WGS) entry which is preliminary data.</text>
</comment>
<keyword evidence="1" id="KW-0472">Membrane</keyword>
<dbReference type="Gene3D" id="3.90.420.10">
    <property type="entry name" value="Oxidoreductase, molybdopterin-binding domain"/>
    <property type="match status" value="1"/>
</dbReference>
<keyword evidence="1" id="KW-1133">Transmembrane helix</keyword>
<reference evidence="2" key="1">
    <citation type="journal article" date="2014" name="Front. Microbiol.">
        <title>High frequency of phylogenetically diverse reductive dehalogenase-homologous genes in deep subseafloor sedimentary metagenomes.</title>
        <authorList>
            <person name="Kawai M."/>
            <person name="Futagami T."/>
            <person name="Toyoda A."/>
            <person name="Takaki Y."/>
            <person name="Nishi S."/>
            <person name="Hori S."/>
            <person name="Arai W."/>
            <person name="Tsubouchi T."/>
            <person name="Morono Y."/>
            <person name="Uchiyama I."/>
            <person name="Ito T."/>
            <person name="Fujiyama A."/>
            <person name="Inagaki F."/>
            <person name="Takami H."/>
        </authorList>
    </citation>
    <scope>NUCLEOTIDE SEQUENCE</scope>
    <source>
        <strain evidence="2">Expedition CK06-06</strain>
    </source>
</reference>
<dbReference type="EMBL" id="BART01021538">
    <property type="protein sequence ID" value="GAH01478.1"/>
    <property type="molecule type" value="Genomic_DNA"/>
</dbReference>
<evidence type="ECO:0000313" key="2">
    <source>
        <dbReference type="EMBL" id="GAH01478.1"/>
    </source>
</evidence>
<name>X1DYM9_9ZZZZ</name>
<accession>X1DYM9</accession>